<dbReference type="EMBL" id="CP019605">
    <property type="protein sequence ID" value="AQP46025.1"/>
    <property type="molecule type" value="Genomic_DNA"/>
</dbReference>
<organism evidence="9 10">
    <name type="scientific">Tessaracoccus flavus</name>
    <dbReference type="NCBI Taxonomy" id="1610493"/>
    <lineage>
        <taxon>Bacteria</taxon>
        <taxon>Bacillati</taxon>
        <taxon>Actinomycetota</taxon>
        <taxon>Actinomycetes</taxon>
        <taxon>Propionibacteriales</taxon>
        <taxon>Propionibacteriaceae</taxon>
        <taxon>Tessaracoccus</taxon>
    </lineage>
</organism>
<dbReference type="Pfam" id="PF21694">
    <property type="entry name" value="DNA_pol3_delta_C"/>
    <property type="match status" value="1"/>
</dbReference>
<feature type="domain" description="DNA polymerase III delta subunit-like C-terminal" evidence="8">
    <location>
        <begin position="198"/>
        <end position="313"/>
    </location>
</feature>
<evidence type="ECO:0000313" key="9">
    <source>
        <dbReference type="EMBL" id="AQP46025.1"/>
    </source>
</evidence>
<evidence type="ECO:0000259" key="8">
    <source>
        <dbReference type="Pfam" id="PF21694"/>
    </source>
</evidence>
<dbReference type="InterPro" id="IPR008921">
    <property type="entry name" value="DNA_pol3_clamp-load_cplx_C"/>
</dbReference>
<dbReference type="GO" id="GO:0003887">
    <property type="term" value="F:DNA-directed DNA polymerase activity"/>
    <property type="evidence" value="ECO:0007669"/>
    <property type="project" value="UniProtKB-KW"/>
</dbReference>
<dbReference type="Proteomes" id="UP000188324">
    <property type="component" value="Chromosome"/>
</dbReference>
<keyword evidence="10" id="KW-1185">Reference proteome</keyword>
<dbReference type="SUPFAM" id="SSF52540">
    <property type="entry name" value="P-loop containing nucleoside triphosphate hydrolases"/>
    <property type="match status" value="1"/>
</dbReference>
<dbReference type="InterPro" id="IPR048466">
    <property type="entry name" value="DNA_pol3_delta-like_C"/>
</dbReference>
<dbReference type="OrthoDB" id="8478864at2"/>
<evidence type="ECO:0000313" key="10">
    <source>
        <dbReference type="Proteomes" id="UP000188324"/>
    </source>
</evidence>
<dbReference type="RefSeq" id="WP_077344213.1">
    <property type="nucleotide sequence ID" value="NZ_CP019605.1"/>
</dbReference>
<protein>
    <recommendedName>
        <fullName evidence="1">DNA-directed DNA polymerase</fullName>
        <ecNumber evidence="1">2.7.7.7</ecNumber>
    </recommendedName>
</protein>
<comment type="catalytic activity">
    <reaction evidence="7">
        <text>DNA(n) + a 2'-deoxyribonucleoside 5'-triphosphate = DNA(n+1) + diphosphate</text>
        <dbReference type="Rhea" id="RHEA:22508"/>
        <dbReference type="Rhea" id="RHEA-COMP:17339"/>
        <dbReference type="Rhea" id="RHEA-COMP:17340"/>
        <dbReference type="ChEBI" id="CHEBI:33019"/>
        <dbReference type="ChEBI" id="CHEBI:61560"/>
        <dbReference type="ChEBI" id="CHEBI:173112"/>
        <dbReference type="EC" id="2.7.7.7"/>
    </reaction>
</comment>
<dbReference type="GO" id="GO:0009360">
    <property type="term" value="C:DNA polymerase III complex"/>
    <property type="evidence" value="ECO:0007669"/>
    <property type="project" value="TreeGrafter"/>
</dbReference>
<evidence type="ECO:0000256" key="4">
    <source>
        <dbReference type="ARBA" id="ARBA00022705"/>
    </source>
</evidence>
<evidence type="ECO:0000256" key="7">
    <source>
        <dbReference type="ARBA" id="ARBA00049244"/>
    </source>
</evidence>
<evidence type="ECO:0000256" key="2">
    <source>
        <dbReference type="ARBA" id="ARBA00022679"/>
    </source>
</evidence>
<dbReference type="Gene3D" id="3.40.50.300">
    <property type="entry name" value="P-loop containing nucleotide triphosphate hydrolases"/>
    <property type="match status" value="1"/>
</dbReference>
<dbReference type="Gene3D" id="1.10.8.60">
    <property type="match status" value="1"/>
</dbReference>
<dbReference type="AlphaFoldDB" id="A0A1Q2CJ01"/>
<dbReference type="Gene3D" id="1.20.272.10">
    <property type="match status" value="1"/>
</dbReference>
<evidence type="ECO:0000256" key="1">
    <source>
        <dbReference type="ARBA" id="ARBA00012417"/>
    </source>
</evidence>
<proteinExistence type="inferred from homology"/>
<evidence type="ECO:0000256" key="3">
    <source>
        <dbReference type="ARBA" id="ARBA00022695"/>
    </source>
</evidence>
<comment type="similarity">
    <text evidence="6">Belongs to the DNA polymerase HolA subunit family.</text>
</comment>
<dbReference type="GO" id="GO:0006261">
    <property type="term" value="P:DNA-templated DNA replication"/>
    <property type="evidence" value="ECO:0007669"/>
    <property type="project" value="TreeGrafter"/>
</dbReference>
<gene>
    <name evidence="9" type="ORF">RPIT_04855</name>
</gene>
<dbReference type="InterPro" id="IPR027417">
    <property type="entry name" value="P-loop_NTPase"/>
</dbReference>
<keyword evidence="2" id="KW-0808">Transferase</keyword>
<keyword evidence="3" id="KW-0548">Nucleotidyltransferase</keyword>
<dbReference type="KEGG" id="tfl:RPIT_04855"/>
<keyword evidence="5" id="KW-0239">DNA-directed DNA polymerase</keyword>
<dbReference type="PANTHER" id="PTHR34388:SF1">
    <property type="entry name" value="DNA POLYMERASE III SUBUNIT DELTA"/>
    <property type="match status" value="1"/>
</dbReference>
<name>A0A1Q2CJ01_9ACTN</name>
<evidence type="ECO:0000256" key="5">
    <source>
        <dbReference type="ARBA" id="ARBA00022932"/>
    </source>
</evidence>
<dbReference type="EC" id="2.7.7.7" evidence="1"/>
<reference evidence="9 10" key="1">
    <citation type="journal article" date="2016" name="Int. J. Syst. Evol. Microbiol.">
        <title>Tessaracoccus flavus sp. nov., isolated from the drainage system of a lindane-producing factory.</title>
        <authorList>
            <person name="Kumari R."/>
            <person name="Singh P."/>
            <person name="Schumann P."/>
            <person name="Lal R."/>
        </authorList>
    </citation>
    <scope>NUCLEOTIDE SEQUENCE [LARGE SCALE GENOMIC DNA]</scope>
    <source>
        <strain evidence="9 10">RP1T</strain>
    </source>
</reference>
<dbReference type="NCBIfam" id="TIGR01128">
    <property type="entry name" value="holA"/>
    <property type="match status" value="1"/>
</dbReference>
<dbReference type="InterPro" id="IPR005790">
    <property type="entry name" value="DNA_polIII_delta"/>
</dbReference>
<dbReference type="SUPFAM" id="SSF48019">
    <property type="entry name" value="post-AAA+ oligomerization domain-like"/>
    <property type="match status" value="1"/>
</dbReference>
<dbReference type="STRING" id="1610493.RPIT_04855"/>
<dbReference type="PANTHER" id="PTHR34388">
    <property type="entry name" value="DNA POLYMERASE III SUBUNIT DELTA"/>
    <property type="match status" value="1"/>
</dbReference>
<evidence type="ECO:0000256" key="6">
    <source>
        <dbReference type="ARBA" id="ARBA00034754"/>
    </source>
</evidence>
<accession>A0A1Q2CJ01</accession>
<sequence>MTSAFGTSLLITGPESLLASRIVADTKRRALAAHPEADINEIQATELADSMLSEVVGGSLFSSHIIAIIDDVGACPPEVVDQLVAVAADPPEDLCLILVHQGGMKGKGLVDKLKKAKVQVEQVAAIKPWELPKFVAAEAKRHKVRISQEAAGELVAAVGHDLRSLAAAVSQLASDAGSGEIDAALIRRYFAGRAEVTSFAVADAVLAGNASLALERLRWALSTGAAPVLVTSAMAGAFRGMGRYLDAQGSRLSDADMARQIGIPYWKIKDYSRAASNWQSGAVASAIRIIGIADGEVKGAATNADFALERMVLGVLKLRRR</sequence>
<keyword evidence="4" id="KW-0235">DNA replication</keyword>
<dbReference type="GO" id="GO:0003677">
    <property type="term" value="F:DNA binding"/>
    <property type="evidence" value="ECO:0007669"/>
    <property type="project" value="InterPro"/>
</dbReference>